<dbReference type="RefSeq" id="WP_369339938.1">
    <property type="nucleotide sequence ID" value="NZ_JBFYGN010000025.1"/>
</dbReference>
<organism evidence="1 2">
    <name type="scientific">Comamonas guangdongensis</name>
    <dbReference type="NCBI Taxonomy" id="510515"/>
    <lineage>
        <taxon>Bacteria</taxon>
        <taxon>Pseudomonadati</taxon>
        <taxon>Pseudomonadota</taxon>
        <taxon>Betaproteobacteria</taxon>
        <taxon>Burkholderiales</taxon>
        <taxon>Comamonadaceae</taxon>
        <taxon>Comamonas</taxon>
    </lineage>
</organism>
<evidence type="ECO:0000313" key="1">
    <source>
        <dbReference type="EMBL" id="MEX8194763.1"/>
    </source>
</evidence>
<name>A0ABV3ZZ87_9BURK</name>
<evidence type="ECO:0000313" key="2">
    <source>
        <dbReference type="Proteomes" id="UP001561046"/>
    </source>
</evidence>
<proteinExistence type="predicted"/>
<keyword evidence="2" id="KW-1185">Reference proteome</keyword>
<dbReference type="InterPro" id="IPR047777">
    <property type="entry name" value="LapA-like_RM"/>
</dbReference>
<comment type="caution">
    <text evidence="1">The sequence shown here is derived from an EMBL/GenBank/DDBJ whole genome shotgun (WGS) entry which is preliminary data.</text>
</comment>
<dbReference type="EMBL" id="JBFYGN010000025">
    <property type="protein sequence ID" value="MEX8194763.1"/>
    <property type="molecule type" value="Genomic_DNA"/>
</dbReference>
<gene>
    <name evidence="1" type="ORF">AB6724_18175</name>
</gene>
<protein>
    <submittedName>
        <fullName evidence="1">Retention module-containing protein</fullName>
    </submittedName>
</protein>
<sequence>MAAQTVLITKLVGQAWIRGADGNLTAIREGMRIPADAEVVTATGSSVQLQADGTPPLTVGENQDVRLTADLVQPPQPEEAAVASPGNAQIDQIIASINSGADPFDQLDPTAATLAGGGGGGGSFVRLTSVLEATSPLDLAYPGLATPPVESVQLGGVAATAPATTPEPTPVPGVAAVQGVASSVSEKGLTSVEDTSETAKGSVTVRATDGIKDVTIGGETHTIGDWVGKSITTADGSTLTVTGATTHADGSVTLDYSYTLNSAQTHDKATHDQEITDVITVTVHGVGGSSGSGNIVVTIVDDVPVATSINAGSLTEDG</sequence>
<reference evidence="1 2" key="1">
    <citation type="journal article" date="2013" name="Int. J. Syst. Evol. Microbiol.">
        <title>Comamonas guangdongensis sp. nov., isolated from subterranean forest sediment, and emended description of the genus Comamonas.</title>
        <authorList>
            <person name="Zhang J."/>
            <person name="Wang Y."/>
            <person name="Zhou S."/>
            <person name="Wu C."/>
            <person name="He J."/>
            <person name="Li F."/>
        </authorList>
    </citation>
    <scope>NUCLEOTIDE SEQUENCE [LARGE SCALE GENOMIC DNA]</scope>
    <source>
        <strain evidence="1 2">CCTCC AB2011133</strain>
    </source>
</reference>
<feature type="non-terminal residue" evidence="1">
    <location>
        <position position="318"/>
    </location>
</feature>
<accession>A0ABV3ZZ87</accession>
<dbReference type="NCBIfam" id="NF033682">
    <property type="entry name" value="retention_LapA"/>
    <property type="match status" value="1"/>
</dbReference>
<dbReference type="Proteomes" id="UP001561046">
    <property type="component" value="Unassembled WGS sequence"/>
</dbReference>